<reference evidence="6" key="2">
    <citation type="submission" date="2016-08" db="EMBL/GenBank/DDBJ databases">
        <title>Discovery of first anaerobic lithoheterotrophic haloarchae widely represented in hypersaline habitats.</title>
        <authorList>
            <person name="Sorokin D.Y."/>
            <person name="Kublanov I.V."/>
            <person name="Roman P."/>
            <person name="Sinninghe Damste J.S."/>
            <person name="Golyshin P.N."/>
            <person name="Rojo D."/>
            <person name="Ciordia S."/>
            <person name="Mena Md.C."/>
            <person name="Ferrer M."/>
            <person name="Smedile F."/>
            <person name="Messina E."/>
            <person name="La Cono V."/>
            <person name="Yakimov M.M."/>
        </authorList>
    </citation>
    <scope>NUCLEOTIDE SEQUENCE [LARGE SCALE GENOMIC DNA]</scope>
    <source>
        <strain evidence="6">HSR6</strain>
    </source>
</reference>
<feature type="domain" description="Glycosyltransferase subfamily 4-like N-terminal" evidence="2">
    <location>
        <begin position="19"/>
        <end position="167"/>
    </location>
</feature>
<dbReference type="EMBL" id="CP016070">
    <property type="protein sequence ID" value="AOW80515.1"/>
    <property type="molecule type" value="Genomic_DNA"/>
</dbReference>
<dbReference type="GeneID" id="30417939"/>
<dbReference type="EMBL" id="CP016804">
    <property type="protein sequence ID" value="APE95854.1"/>
    <property type="molecule type" value="Genomic_DNA"/>
</dbReference>
<dbReference type="GO" id="GO:0016757">
    <property type="term" value="F:glycosyltransferase activity"/>
    <property type="evidence" value="ECO:0007669"/>
    <property type="project" value="InterPro"/>
</dbReference>
<dbReference type="KEGG" id="hhsr:HSR6_1411"/>
<evidence type="ECO:0000259" key="2">
    <source>
        <dbReference type="Pfam" id="PF13579"/>
    </source>
</evidence>
<gene>
    <name evidence="3" type="primary">gth</name>
    <name evidence="4" type="ORF">HSR6_1411</name>
    <name evidence="3" type="ORF">HTSR_1339</name>
</gene>
<organism evidence="3 5">
    <name type="scientific">Halodesulfurarchaeum formicicum</name>
    <dbReference type="NCBI Taxonomy" id="1873524"/>
    <lineage>
        <taxon>Archaea</taxon>
        <taxon>Methanobacteriati</taxon>
        <taxon>Methanobacteriota</taxon>
        <taxon>Stenosarchaea group</taxon>
        <taxon>Halobacteria</taxon>
        <taxon>Halobacteriales</taxon>
        <taxon>Halobacteriaceae</taxon>
        <taxon>Halodesulfurarchaeum</taxon>
    </lineage>
</organism>
<reference evidence="4" key="3">
    <citation type="journal article" date="2017" name="ISME J.">
        <title>Discovery of anaerobic lithoheterotrophic haloarchaea, ubiquitous in hypersaline habitats.</title>
        <authorList>
            <person name="Sorokin D.Y."/>
            <person name="Messina E."/>
            <person name="Smedile F."/>
            <person name="Roman P."/>
            <person name="Damste J.S.S."/>
            <person name="Ciordia S."/>
            <person name="Mena M.C."/>
            <person name="Ferrer M."/>
            <person name="Golyshin P.N."/>
            <person name="Kublanov I.V."/>
            <person name="Samarov N.I."/>
            <person name="Toshchakov S.V."/>
            <person name="La Cono V."/>
            <person name="Yakimov M.M."/>
        </authorList>
    </citation>
    <scope>NUCLEOTIDE SEQUENCE</scope>
    <source>
        <strain evidence="4">HSR6</strain>
    </source>
</reference>
<dbReference type="InterPro" id="IPR001296">
    <property type="entry name" value="Glyco_trans_1"/>
</dbReference>
<dbReference type="STRING" id="1873524.HSR6_1411"/>
<proteinExistence type="predicted"/>
<keyword evidence="3" id="KW-0808">Transferase</keyword>
<dbReference type="Proteomes" id="UP000185608">
    <property type="component" value="Chromosome"/>
</dbReference>
<dbReference type="Gene3D" id="3.40.50.2000">
    <property type="entry name" value="Glycogen Phosphorylase B"/>
    <property type="match status" value="2"/>
</dbReference>
<dbReference type="Proteomes" id="UP000186165">
    <property type="component" value="Chromosome"/>
</dbReference>
<dbReference type="Pfam" id="PF00534">
    <property type="entry name" value="Glycos_transf_1"/>
    <property type="match status" value="1"/>
</dbReference>
<evidence type="ECO:0000259" key="1">
    <source>
        <dbReference type="Pfam" id="PF00534"/>
    </source>
</evidence>
<dbReference type="OrthoDB" id="270666at2157"/>
<evidence type="ECO:0000313" key="4">
    <source>
        <dbReference type="EMBL" id="APE95854.1"/>
    </source>
</evidence>
<dbReference type="InterPro" id="IPR028098">
    <property type="entry name" value="Glyco_trans_4-like_N"/>
</dbReference>
<dbReference type="AlphaFoldDB" id="A0A1D8S597"/>
<keyword evidence="6" id="KW-1185">Reference proteome</keyword>
<dbReference type="SUPFAM" id="SSF53756">
    <property type="entry name" value="UDP-Glycosyltransferase/glycogen phosphorylase"/>
    <property type="match status" value="1"/>
</dbReference>
<sequence>MRLAFVSATTIHHADTDGAARLNRLATALSERGHEVTVITAKWWQGDFVEFEQDGLTYHAVGDGSTGGLSTPLGVVNAVREVSPDVVHAACEPPNWVVAARIGATMTGAGLLVECYDPPETTGGFSRWLRSAGLRAADAIVTPSTTVETTVRALGVDAADIQVIPTGIDMELLRETTPTESGDIVYSRRLDDGANLETLLLALAEFREYDWTATIIGDGPRRAAYERQARDLRIDDRVTFVGDLPVEERIARFKAAHVYVHTAEYTPFAHDLLRALAAGCVSVVEYHEAASAHELVEHEERGFTATSPEELTRRLAAAGDLERRSFDEAFARFDDDAVLETYLDAYRSIRS</sequence>
<reference evidence="3 5" key="1">
    <citation type="submission" date="2016-06" db="EMBL/GenBank/DDBJ databases">
        <title>Discovery of anaerobic lithoheterotrophic haloarchaeon capable of sulfur respiration by hydrogen and formate.</title>
        <authorList>
            <person name="Sorokin D.Y."/>
            <person name="Kublanov I.V."/>
            <person name="Roman P."/>
            <person name="Sinninghe Damste J.S."/>
            <person name="Golyshin P.N."/>
            <person name="Rojo D."/>
            <person name="Ciordia S."/>
            <person name="Mena Md.C."/>
            <person name="Ferrer M."/>
            <person name="Smedile F."/>
            <person name="Messina E."/>
            <person name="La Cono V."/>
            <person name="Yakimov M.M."/>
        </authorList>
    </citation>
    <scope>NUCLEOTIDE SEQUENCE [LARGE SCALE GENOMIC DNA]</scope>
    <source>
        <strain evidence="3 5">HTSR1</strain>
    </source>
</reference>
<evidence type="ECO:0000313" key="6">
    <source>
        <dbReference type="Proteomes" id="UP000186165"/>
    </source>
</evidence>
<name>A0A1D8S597_9EURY</name>
<feature type="domain" description="Glycosyl transferase family 1" evidence="1">
    <location>
        <begin position="178"/>
        <end position="317"/>
    </location>
</feature>
<evidence type="ECO:0000313" key="3">
    <source>
        <dbReference type="EMBL" id="AOW80515.1"/>
    </source>
</evidence>
<accession>A0A1D8S597</accession>
<protein>
    <submittedName>
        <fullName evidence="3">Glycosyl transferase family 1</fullName>
    </submittedName>
</protein>
<dbReference type="Pfam" id="PF13579">
    <property type="entry name" value="Glyco_trans_4_4"/>
    <property type="match status" value="1"/>
</dbReference>
<dbReference type="RefSeq" id="WP_070365201.1">
    <property type="nucleotide sequence ID" value="NZ_CP016070.1"/>
</dbReference>
<dbReference type="KEGG" id="halh:HTSR_1339"/>
<dbReference type="PANTHER" id="PTHR12526">
    <property type="entry name" value="GLYCOSYLTRANSFERASE"/>
    <property type="match status" value="1"/>
</dbReference>
<evidence type="ECO:0000313" key="5">
    <source>
        <dbReference type="Proteomes" id="UP000185608"/>
    </source>
</evidence>
<accession>A0A1J1ACI2</accession>
<dbReference type="PANTHER" id="PTHR12526:SF630">
    <property type="entry name" value="GLYCOSYLTRANSFERASE"/>
    <property type="match status" value="1"/>
</dbReference>